<dbReference type="PROSITE" id="PS00622">
    <property type="entry name" value="HTH_LUXR_1"/>
    <property type="match status" value="1"/>
</dbReference>
<dbReference type="SMART" id="SM00421">
    <property type="entry name" value="HTH_LUXR"/>
    <property type="match status" value="1"/>
</dbReference>
<evidence type="ECO:0000259" key="4">
    <source>
        <dbReference type="PROSITE" id="PS50043"/>
    </source>
</evidence>
<evidence type="ECO:0000256" key="2">
    <source>
        <dbReference type="ARBA" id="ARBA00023125"/>
    </source>
</evidence>
<dbReference type="RefSeq" id="WP_045536885.1">
    <property type="nucleotide sequence ID" value="NZ_AP014569.1"/>
</dbReference>
<gene>
    <name evidence="5" type="ORF">SMCB_2119</name>
</gene>
<evidence type="ECO:0000313" key="6">
    <source>
        <dbReference type="Proteomes" id="UP000066014"/>
    </source>
</evidence>
<sequence length="221" mass="23879">MSQAYFLVHSTAANGALPTPSERWVQAFADGRWVTWSHLLALVRPGDTVWMPVSQPQWPARIAELLVQRPGCLVVVLSSVPEDAEGLRALDAGARGYCHLQAVPELLREVEQVVVHGGLWVGPSLVQRLVAATRELVQRHPGSGSGAGCDLSALSEREAQVARAVALGKSNKEVAEQLFISERTVKAHLGAIFDKLGVRDRVQLVLRLQSSLPADVPGVRP</sequence>
<dbReference type="GO" id="GO:0003677">
    <property type="term" value="F:DNA binding"/>
    <property type="evidence" value="ECO:0007669"/>
    <property type="project" value="UniProtKB-KW"/>
</dbReference>
<dbReference type="EMBL" id="AP014569">
    <property type="protein sequence ID" value="BAO84347.1"/>
    <property type="molecule type" value="Genomic_DNA"/>
</dbReference>
<reference evidence="5 6" key="1">
    <citation type="journal article" date="2014" name="Nat. Commun.">
        <title>Physiological and genomic features of highly alkaliphilic hydrogen-utilizing Betaproteobacteria from a continental serpentinizing site.</title>
        <authorList>
            <person name="Suzuki S."/>
            <person name="Kuenen J.G."/>
            <person name="Schipper K."/>
            <person name="van der Velde S."/>
            <person name="Ishii S."/>
            <person name="Wu A."/>
            <person name="Sorokin D.Y."/>
            <person name="Tenney A."/>
            <person name="Meng X.Y."/>
            <person name="Morrill P.L."/>
            <person name="Kamagata Y."/>
            <person name="Muyzer G."/>
            <person name="Nealson K.H."/>
        </authorList>
    </citation>
    <scope>NUCLEOTIDE SEQUENCE [LARGE SCALE GENOMIC DNA]</scope>
    <source>
        <strain evidence="5 6">B1</strain>
    </source>
</reference>
<dbReference type="KEGG" id="cbab:SMCB_2119"/>
<evidence type="ECO:0000313" key="5">
    <source>
        <dbReference type="EMBL" id="BAO84347.1"/>
    </source>
</evidence>
<dbReference type="HOGENOM" id="CLU_000445_90_8_4"/>
<dbReference type="STRING" id="1458426.SMCB_2119"/>
<dbReference type="GO" id="GO:0006355">
    <property type="term" value="P:regulation of DNA-templated transcription"/>
    <property type="evidence" value="ECO:0007669"/>
    <property type="project" value="InterPro"/>
</dbReference>
<dbReference type="InterPro" id="IPR016032">
    <property type="entry name" value="Sig_transdc_resp-reg_C-effctor"/>
</dbReference>
<feature type="domain" description="HTH luxR-type" evidence="4">
    <location>
        <begin position="147"/>
        <end position="212"/>
    </location>
</feature>
<dbReference type="Proteomes" id="UP000066014">
    <property type="component" value="Chromosome"/>
</dbReference>
<dbReference type="InterPro" id="IPR000792">
    <property type="entry name" value="Tscrpt_reg_LuxR_C"/>
</dbReference>
<evidence type="ECO:0000256" key="1">
    <source>
        <dbReference type="ARBA" id="ARBA00023015"/>
    </source>
</evidence>
<accession>A0A060NRJ5</accession>
<dbReference type="PANTHER" id="PTHR44688">
    <property type="entry name" value="DNA-BINDING TRANSCRIPTIONAL ACTIVATOR DEVR_DOSR"/>
    <property type="match status" value="1"/>
</dbReference>
<dbReference type="PROSITE" id="PS50043">
    <property type="entry name" value="HTH_LUXR_2"/>
    <property type="match status" value="1"/>
</dbReference>
<dbReference type="Gene3D" id="3.40.50.2300">
    <property type="match status" value="1"/>
</dbReference>
<dbReference type="Pfam" id="PF00196">
    <property type="entry name" value="GerE"/>
    <property type="match status" value="1"/>
</dbReference>
<dbReference type="CDD" id="cd06170">
    <property type="entry name" value="LuxR_C_like"/>
    <property type="match status" value="1"/>
</dbReference>
<keyword evidence="6" id="KW-1185">Reference proteome</keyword>
<keyword evidence="3" id="KW-0804">Transcription</keyword>
<keyword evidence="2 5" id="KW-0238">DNA-binding</keyword>
<dbReference type="SUPFAM" id="SSF46894">
    <property type="entry name" value="C-terminal effector domain of the bipartite response regulators"/>
    <property type="match status" value="1"/>
</dbReference>
<proteinExistence type="predicted"/>
<organism evidence="5 6">
    <name type="scientific">Serpentinimonas maccroryi</name>
    <dbReference type="NCBI Taxonomy" id="1458426"/>
    <lineage>
        <taxon>Bacteria</taxon>
        <taxon>Pseudomonadati</taxon>
        <taxon>Pseudomonadota</taxon>
        <taxon>Betaproteobacteria</taxon>
        <taxon>Burkholderiales</taxon>
        <taxon>Comamonadaceae</taxon>
        <taxon>Serpentinimonas</taxon>
    </lineage>
</organism>
<dbReference type="PANTHER" id="PTHR44688:SF16">
    <property type="entry name" value="DNA-BINDING TRANSCRIPTIONAL ACTIVATOR DEVR_DOSR"/>
    <property type="match status" value="1"/>
</dbReference>
<dbReference type="AlphaFoldDB" id="A0A060NRJ5"/>
<protein>
    <submittedName>
        <fullName evidence="5">Response regulator containing a CheY-like receiver domain and an HTH DNA-binding domain</fullName>
    </submittedName>
</protein>
<evidence type="ECO:0000256" key="3">
    <source>
        <dbReference type="ARBA" id="ARBA00023163"/>
    </source>
</evidence>
<dbReference type="OrthoDB" id="9794397at2"/>
<keyword evidence="1" id="KW-0805">Transcription regulation</keyword>
<dbReference type="PRINTS" id="PR00038">
    <property type="entry name" value="HTHLUXR"/>
</dbReference>
<name>A0A060NRJ5_9BURK</name>